<dbReference type="InterPro" id="IPR044930">
    <property type="entry name" value="Homing_endonuclease_His-Me"/>
</dbReference>
<evidence type="ECO:0000313" key="3">
    <source>
        <dbReference type="Proteomes" id="UP000516233"/>
    </source>
</evidence>
<proteinExistence type="predicted"/>
<accession>A0A7G9UTP7</accession>
<name>A0A7G9UTP7_9CAUD</name>
<dbReference type="Pfam" id="PF13392">
    <property type="entry name" value="HNH_3"/>
    <property type="match status" value="1"/>
</dbReference>
<dbReference type="EMBL" id="MT419366">
    <property type="protein sequence ID" value="QNN97402.1"/>
    <property type="molecule type" value="Genomic_DNA"/>
</dbReference>
<reference evidence="2 3" key="1">
    <citation type="journal article" date="2020" name="Antibiotics">
        <title>Tackling Intrinsic Antibiotic Resistance in Serratia Marcescens with A Combination of Ampicillin/Sulbactam and Phage SALSA.</title>
        <authorList>
            <person name="Weber L."/>
            <person name="Jansen M."/>
            <person name="Kruttgen A."/>
            <person name="Buhl E.M."/>
            <person name="Horz H.P."/>
        </authorList>
    </citation>
    <scope>NUCLEOTIDE SEQUENCE [LARGE SCALE GENOMIC DNA]</scope>
</reference>
<feature type="domain" description="HNH nuclease" evidence="1">
    <location>
        <begin position="47"/>
        <end position="90"/>
    </location>
</feature>
<organism evidence="2 3">
    <name type="scientific">Serratia phage SALSA</name>
    <dbReference type="NCBI Taxonomy" id="2736256"/>
    <lineage>
        <taxon>Viruses</taxon>
        <taxon>Duplodnaviria</taxon>
        <taxon>Heunggongvirae</taxon>
        <taxon>Uroviricota</taxon>
        <taxon>Caudoviricetes</taxon>
        <taxon>Autographivirales</taxon>
        <taxon>Autotranscriptaviridae</taxon>
        <taxon>Studiervirinae</taxon>
        <taxon>Teetrevirus</taxon>
        <taxon>Teetrevirus SALSA</taxon>
        <taxon>Teetrevirus SM93Y</taxon>
    </lineage>
</organism>
<dbReference type="SUPFAM" id="SSF54060">
    <property type="entry name" value="His-Me finger endonucleases"/>
    <property type="match status" value="1"/>
</dbReference>
<evidence type="ECO:0000259" key="1">
    <source>
        <dbReference type="Pfam" id="PF13392"/>
    </source>
</evidence>
<dbReference type="InterPro" id="IPR044925">
    <property type="entry name" value="His-Me_finger_sf"/>
</dbReference>
<protein>
    <recommendedName>
        <fullName evidence="1">HNH nuclease domain-containing protein</fullName>
    </recommendedName>
</protein>
<dbReference type="Proteomes" id="UP000516233">
    <property type="component" value="Segment"/>
</dbReference>
<dbReference type="GO" id="GO:0004519">
    <property type="term" value="F:endonuclease activity"/>
    <property type="evidence" value="ECO:0007669"/>
    <property type="project" value="InterPro"/>
</dbReference>
<evidence type="ECO:0000313" key="2">
    <source>
        <dbReference type="EMBL" id="QNN97402.1"/>
    </source>
</evidence>
<gene>
    <name evidence="2" type="ORF">SALSA_25</name>
</gene>
<dbReference type="InterPro" id="IPR003615">
    <property type="entry name" value="HNH_nuc"/>
</dbReference>
<dbReference type="Gene3D" id="3.90.75.10">
    <property type="entry name" value="Homing Intron 3 (I-ppo) Encoded Endonuclease, Chain A"/>
    <property type="match status" value="1"/>
</dbReference>
<sequence length="144" mass="16230">MILHTKLEIVPTDSCVEWTGAYHKNGYGVLSLNRKLARELGLGRVQFVHRASYIQHHGSIPEGLVVRHKCDNKACFNPAHLEVGTHYDNACDAFERGQAKRKLTDKEAGFIRESSESNRKLAKSFGVSATTVFHIKNGNKWRNI</sequence>
<keyword evidence="3" id="KW-1185">Reference proteome</keyword>